<dbReference type="Gene3D" id="2.130.10.130">
    <property type="entry name" value="Integrin alpha, N-terminal"/>
    <property type="match status" value="4"/>
</dbReference>
<dbReference type="EMBL" id="REFR01000012">
    <property type="protein sequence ID" value="RMB04748.1"/>
    <property type="molecule type" value="Genomic_DNA"/>
</dbReference>
<dbReference type="InterPro" id="IPR028994">
    <property type="entry name" value="Integrin_alpha_N"/>
</dbReference>
<dbReference type="InterPro" id="IPR013519">
    <property type="entry name" value="Int_alpha_beta-p"/>
</dbReference>
<keyword evidence="2" id="KW-0677">Repeat</keyword>
<dbReference type="AlphaFoldDB" id="A0A3M0C4T8"/>
<keyword evidence="1 4" id="KW-0732">Signal</keyword>
<dbReference type="InterPro" id="IPR013517">
    <property type="entry name" value="FG-GAP"/>
</dbReference>
<keyword evidence="3" id="KW-0325">Glycoprotein</keyword>
<reference evidence="5 6" key="1">
    <citation type="submission" date="2018-10" db="EMBL/GenBank/DDBJ databases">
        <title>Genomic Encyclopedia of Archaeal and Bacterial Type Strains, Phase II (KMG-II): from individual species to whole genera.</title>
        <authorList>
            <person name="Goeker M."/>
        </authorList>
    </citation>
    <scope>NUCLEOTIDE SEQUENCE [LARGE SCALE GENOMIC DNA]</scope>
    <source>
        <strain evidence="5 6">DSM 25217</strain>
    </source>
</reference>
<dbReference type="SUPFAM" id="SSF50965">
    <property type="entry name" value="Galactose oxidase, central domain"/>
    <property type="match status" value="1"/>
</dbReference>
<proteinExistence type="predicted"/>
<gene>
    <name evidence="5" type="ORF">BXY39_2312</name>
</gene>
<evidence type="ECO:0000256" key="4">
    <source>
        <dbReference type="SAM" id="SignalP"/>
    </source>
</evidence>
<dbReference type="RefSeq" id="WP_121939019.1">
    <property type="nucleotide sequence ID" value="NZ_REFR01000012.1"/>
</dbReference>
<evidence type="ECO:0000313" key="6">
    <source>
        <dbReference type="Proteomes" id="UP000271227"/>
    </source>
</evidence>
<evidence type="ECO:0000313" key="5">
    <source>
        <dbReference type="EMBL" id="RMB04748.1"/>
    </source>
</evidence>
<sequence>MLPIKLSIALMLLSSALSAEQSVCTQIEVKKLTAAQSKPNDFFGFSMALSDDRLLVGAQGNSDETLSDTVTIFRQSGDEWGRETTIEVDDGVVGDDFGGSVALGPGLAVVGARRHDARGADAGAVYLFENDRLTWRRLNKLTASDAAPGDEFGYSVAIDGKTIAVGAPRKDSMGDDAGAVYIFEDKGGEWQQTAVLLAPDRAPGDVFGISLSLSKDHILVGADLTDEGGENAGSAYIFEQIDGTWQFETKLTASDSDAGDLFGIRVKLNGDRALIGAARDDEAAENAGAAYIFERTNNGWQQDTKIVAPDATKDDRFGTRVAISGKTVIVGSILSNIEGTDVGAAYVFRQSDQSWQFTRKLIPSDGKTEDVFGWAVAVNGDTVAVGAPTFIVTKPGNAGGAYLYDLSAGGCAK</sequence>
<dbReference type="PANTHER" id="PTHR36220">
    <property type="entry name" value="UNNAMED PRODUCT"/>
    <property type="match status" value="1"/>
</dbReference>
<feature type="signal peptide" evidence="4">
    <location>
        <begin position="1"/>
        <end position="19"/>
    </location>
</feature>
<comment type="caution">
    <text evidence="5">The sequence shown here is derived from an EMBL/GenBank/DDBJ whole genome shotgun (WGS) entry which is preliminary data.</text>
</comment>
<dbReference type="PROSITE" id="PS51470">
    <property type="entry name" value="FG_GAP"/>
    <property type="match status" value="2"/>
</dbReference>
<feature type="chain" id="PRO_5018060873" evidence="4">
    <location>
        <begin position="20"/>
        <end position="413"/>
    </location>
</feature>
<name>A0A3M0C4T8_9PROT</name>
<keyword evidence="6" id="KW-1185">Reference proteome</keyword>
<dbReference type="InParanoid" id="A0A3M0C4T8"/>
<protein>
    <submittedName>
        <fullName evidence="5">FG-GAP repeat protein</fullName>
    </submittedName>
</protein>
<dbReference type="OrthoDB" id="8479154at2"/>
<accession>A0A3M0C4T8</accession>
<evidence type="ECO:0000256" key="3">
    <source>
        <dbReference type="ARBA" id="ARBA00023180"/>
    </source>
</evidence>
<dbReference type="Proteomes" id="UP000271227">
    <property type="component" value="Unassembled WGS sequence"/>
</dbReference>
<dbReference type="SMART" id="SM00191">
    <property type="entry name" value="Int_alpha"/>
    <property type="match status" value="6"/>
</dbReference>
<organism evidence="5 6">
    <name type="scientific">Eilatimonas milleporae</name>
    <dbReference type="NCBI Taxonomy" id="911205"/>
    <lineage>
        <taxon>Bacteria</taxon>
        <taxon>Pseudomonadati</taxon>
        <taxon>Pseudomonadota</taxon>
        <taxon>Alphaproteobacteria</taxon>
        <taxon>Kordiimonadales</taxon>
        <taxon>Kordiimonadaceae</taxon>
        <taxon>Eilatimonas</taxon>
    </lineage>
</organism>
<dbReference type="Pfam" id="PF14312">
    <property type="entry name" value="FG-GAP_2"/>
    <property type="match status" value="7"/>
</dbReference>
<evidence type="ECO:0000256" key="1">
    <source>
        <dbReference type="ARBA" id="ARBA00022729"/>
    </source>
</evidence>
<evidence type="ECO:0000256" key="2">
    <source>
        <dbReference type="ARBA" id="ARBA00022737"/>
    </source>
</evidence>
<dbReference type="InterPro" id="IPR011043">
    <property type="entry name" value="Gal_Oxase/kelch_b-propeller"/>
</dbReference>
<dbReference type="PANTHER" id="PTHR36220:SF1">
    <property type="entry name" value="GAMMA TUBULIN COMPLEX COMPONENT C-TERMINAL DOMAIN-CONTAINING PROTEIN"/>
    <property type="match status" value="1"/>
</dbReference>